<protein>
    <submittedName>
        <fullName evidence="1">Pentatricopeptide repeat-containing protein</fullName>
    </submittedName>
</protein>
<evidence type="ECO:0000313" key="2">
    <source>
        <dbReference type="Proteomes" id="UP000464620"/>
    </source>
</evidence>
<evidence type="ECO:0000313" key="1">
    <source>
        <dbReference type="EMBL" id="QHN79032.1"/>
    </source>
</evidence>
<dbReference type="EMBL" id="CP031001">
    <property type="protein sequence ID" value="QHN79032.1"/>
    <property type="molecule type" value="Genomic_DNA"/>
</dbReference>
<accession>A0A6B9VFC7</accession>
<gene>
    <name evidence="1" type="ORF">DS421_19g666570</name>
</gene>
<dbReference type="Gramene" id="arahy.Tifrunner.gnm2.ann2.Ah19g470700.1">
    <property type="protein sequence ID" value="arahy.Tifrunner.gnm2.ann2.Ah19g470700.1-CDS-1"/>
    <property type="gene ID" value="arahy.Tifrunner.gnm2.ann2.Ah19g470700"/>
</dbReference>
<proteinExistence type="predicted"/>
<dbReference type="AlphaFoldDB" id="A0A6B9VFC7"/>
<name>A0A6B9VFC7_ARAHY</name>
<sequence length="121" mass="13641">MGSLEFIDKCKDLRSFKKIHAQLLTSALVSNDLVVPKVANLFGKHVTNVHYTNNYLKQLDWSLSSFPCNLFISSYASSHSPRDAILVYRWVFKNGFESKDRGGGSGDRLIGLEIGFRDKGR</sequence>
<reference evidence="1 2" key="1">
    <citation type="submission" date="2020-01" db="EMBL/GenBank/DDBJ databases">
        <title>Genome sequence of Arachis hypogaea, cultivar Shitouqi.</title>
        <authorList>
            <person name="Zhuang W."/>
            <person name="Chen H."/>
            <person name="Varshney R."/>
            <person name="Wang D."/>
            <person name="Ming R."/>
        </authorList>
    </citation>
    <scope>NUCLEOTIDE SEQUENCE [LARGE SCALE GENOMIC DNA]</scope>
    <source>
        <tissue evidence="1">Young leaf</tissue>
    </source>
</reference>
<organism evidence="1 2">
    <name type="scientific">Arachis hypogaea</name>
    <name type="common">Peanut</name>
    <dbReference type="NCBI Taxonomy" id="3818"/>
    <lineage>
        <taxon>Eukaryota</taxon>
        <taxon>Viridiplantae</taxon>
        <taxon>Streptophyta</taxon>
        <taxon>Embryophyta</taxon>
        <taxon>Tracheophyta</taxon>
        <taxon>Spermatophyta</taxon>
        <taxon>Magnoliopsida</taxon>
        <taxon>eudicotyledons</taxon>
        <taxon>Gunneridae</taxon>
        <taxon>Pentapetalae</taxon>
        <taxon>rosids</taxon>
        <taxon>fabids</taxon>
        <taxon>Fabales</taxon>
        <taxon>Fabaceae</taxon>
        <taxon>Papilionoideae</taxon>
        <taxon>50 kb inversion clade</taxon>
        <taxon>dalbergioids sensu lato</taxon>
        <taxon>Dalbergieae</taxon>
        <taxon>Pterocarpus clade</taxon>
        <taxon>Arachis</taxon>
    </lineage>
</organism>
<dbReference type="SMR" id="A0A6B9VFC7"/>
<dbReference type="Proteomes" id="UP000464620">
    <property type="component" value="Chromosome B09"/>
</dbReference>